<dbReference type="AlphaFoldDB" id="A0A840UWM0"/>
<name>A0A840UWM0_9FIRM</name>
<proteinExistence type="predicted"/>
<comment type="caution">
    <text evidence="1">The sequence shown here is derived from an EMBL/GenBank/DDBJ whole genome shotgun (WGS) entry which is preliminary data.</text>
</comment>
<evidence type="ECO:0000313" key="1">
    <source>
        <dbReference type="EMBL" id="MBB5336805.1"/>
    </source>
</evidence>
<keyword evidence="2" id="KW-1185">Reference proteome</keyword>
<dbReference type="Proteomes" id="UP000559117">
    <property type="component" value="Unassembled WGS sequence"/>
</dbReference>
<gene>
    <name evidence="1" type="ORF">HNR32_001960</name>
</gene>
<protein>
    <submittedName>
        <fullName evidence="1">Uncharacterized protein YlzI (FlbEa/FlbD family)</fullName>
    </submittedName>
</protein>
<reference evidence="1 2" key="1">
    <citation type="submission" date="2020-08" db="EMBL/GenBank/DDBJ databases">
        <title>Genomic Encyclopedia of Type Strains, Phase IV (KMG-IV): sequencing the most valuable type-strain genomes for metagenomic binning, comparative biology and taxonomic classification.</title>
        <authorList>
            <person name="Goeker M."/>
        </authorList>
    </citation>
    <scope>NUCLEOTIDE SEQUENCE [LARGE SCALE GENOMIC DNA]</scope>
    <source>
        <strain evidence="1 2">DSM 24661</strain>
    </source>
</reference>
<dbReference type="RefSeq" id="WP_183862074.1">
    <property type="nucleotide sequence ID" value="NZ_JACHFH010000024.1"/>
</dbReference>
<evidence type="ECO:0000313" key="2">
    <source>
        <dbReference type="Proteomes" id="UP000559117"/>
    </source>
</evidence>
<sequence length="155" mass="18060">MALLPQYSDLGDGTVVVDSMNKDVFYSMGQRAMLHNLCSRCCKDIHLLRTWASQLTGQKIWMPLGISYELVLVPLKIREAKINGDATVGYFNFNYIKDIRENKDETILIMNDGREYIILWQIRTVRKHLRDAMIIHSLLMKKLDDMLWARLQKGI</sequence>
<organism evidence="1 2">
    <name type="scientific">Pectinatus brassicae</name>
    <dbReference type="NCBI Taxonomy" id="862415"/>
    <lineage>
        <taxon>Bacteria</taxon>
        <taxon>Bacillati</taxon>
        <taxon>Bacillota</taxon>
        <taxon>Negativicutes</taxon>
        <taxon>Selenomonadales</taxon>
        <taxon>Selenomonadaceae</taxon>
        <taxon>Pectinatus</taxon>
    </lineage>
</organism>
<accession>A0A840UWM0</accession>
<dbReference type="EMBL" id="JACHFH010000024">
    <property type="protein sequence ID" value="MBB5336805.1"/>
    <property type="molecule type" value="Genomic_DNA"/>
</dbReference>